<protein>
    <submittedName>
        <fullName evidence="3">Short-chain dehydrogenase</fullName>
    </submittedName>
</protein>
<dbReference type="CDD" id="cd05233">
    <property type="entry name" value="SDR_c"/>
    <property type="match status" value="1"/>
</dbReference>
<sequence length="253" mass="26704">MREDSPMPLTKWCQEYGGSLPRRIMSKTILVTGYGPGISHAVAEKFGSQGFSVAIAARNAARLDEGVKKLAAKGIKAIAVPTDVSDLAAVRAAVKKTRAGLGELTAIHWNAAGYGAGDLLTAPPEELRASFDTGITGLVAAIQEALPDLKKAGDGAVLVTDGGFGVFDDGVDRASVEFKAMGLSIANSAKHKAVRLLNKRLATEGVFVGEVMVHGTVKGTSWDTGSATLDARDIAERFWRLFTERKEHLVSAK</sequence>
<dbReference type="AlphaFoldDB" id="A0A2W5V0T8"/>
<dbReference type="Proteomes" id="UP000249061">
    <property type="component" value="Unassembled WGS sequence"/>
</dbReference>
<evidence type="ECO:0000256" key="2">
    <source>
        <dbReference type="ARBA" id="ARBA00023002"/>
    </source>
</evidence>
<reference evidence="3 4" key="1">
    <citation type="submission" date="2017-08" db="EMBL/GenBank/DDBJ databases">
        <title>Infants hospitalized years apart are colonized by the same room-sourced microbial strains.</title>
        <authorList>
            <person name="Brooks B."/>
            <person name="Olm M.R."/>
            <person name="Firek B.A."/>
            <person name="Baker R."/>
            <person name="Thomas B.C."/>
            <person name="Morowitz M.J."/>
            <person name="Banfield J.F."/>
        </authorList>
    </citation>
    <scope>NUCLEOTIDE SEQUENCE [LARGE SCALE GENOMIC DNA]</scope>
    <source>
        <strain evidence="3">S2_003_000_R2_14</strain>
    </source>
</reference>
<dbReference type="InterPro" id="IPR036291">
    <property type="entry name" value="NAD(P)-bd_dom_sf"/>
</dbReference>
<name>A0A2W5V0T8_9BACT</name>
<dbReference type="PANTHER" id="PTHR43669">
    <property type="entry name" value="5-KETO-D-GLUCONATE 5-REDUCTASE"/>
    <property type="match status" value="1"/>
</dbReference>
<dbReference type="SUPFAM" id="SSF51735">
    <property type="entry name" value="NAD(P)-binding Rossmann-fold domains"/>
    <property type="match status" value="1"/>
</dbReference>
<accession>A0A2W5V0T8</accession>
<organism evidence="3 4">
    <name type="scientific">Archangium gephyra</name>
    <dbReference type="NCBI Taxonomy" id="48"/>
    <lineage>
        <taxon>Bacteria</taxon>
        <taxon>Pseudomonadati</taxon>
        <taxon>Myxococcota</taxon>
        <taxon>Myxococcia</taxon>
        <taxon>Myxococcales</taxon>
        <taxon>Cystobacterineae</taxon>
        <taxon>Archangiaceae</taxon>
        <taxon>Archangium</taxon>
    </lineage>
</organism>
<proteinExistence type="inferred from homology"/>
<dbReference type="Pfam" id="PF00106">
    <property type="entry name" value="adh_short"/>
    <property type="match status" value="1"/>
</dbReference>
<dbReference type="InterPro" id="IPR002347">
    <property type="entry name" value="SDR_fam"/>
</dbReference>
<dbReference type="PANTHER" id="PTHR43669:SF3">
    <property type="entry name" value="ALCOHOL DEHYDROGENASE, PUTATIVE (AFU_ORTHOLOGUE AFUA_3G03445)-RELATED"/>
    <property type="match status" value="1"/>
</dbReference>
<dbReference type="EMBL" id="QFQP01000006">
    <property type="protein sequence ID" value="PZR15058.1"/>
    <property type="molecule type" value="Genomic_DNA"/>
</dbReference>
<evidence type="ECO:0000313" key="3">
    <source>
        <dbReference type="EMBL" id="PZR15058.1"/>
    </source>
</evidence>
<comment type="similarity">
    <text evidence="1">Belongs to the short-chain dehydrogenases/reductases (SDR) family.</text>
</comment>
<evidence type="ECO:0000313" key="4">
    <source>
        <dbReference type="Proteomes" id="UP000249061"/>
    </source>
</evidence>
<gene>
    <name evidence="3" type="ORF">DI536_09810</name>
</gene>
<dbReference type="GO" id="GO:0016491">
    <property type="term" value="F:oxidoreductase activity"/>
    <property type="evidence" value="ECO:0007669"/>
    <property type="project" value="UniProtKB-KW"/>
</dbReference>
<keyword evidence="2" id="KW-0560">Oxidoreductase</keyword>
<evidence type="ECO:0000256" key="1">
    <source>
        <dbReference type="ARBA" id="ARBA00006484"/>
    </source>
</evidence>
<dbReference type="Gene3D" id="3.40.50.720">
    <property type="entry name" value="NAD(P)-binding Rossmann-like Domain"/>
    <property type="match status" value="1"/>
</dbReference>
<comment type="caution">
    <text evidence="3">The sequence shown here is derived from an EMBL/GenBank/DDBJ whole genome shotgun (WGS) entry which is preliminary data.</text>
</comment>